<gene>
    <name evidence="1" type="ORF">GCM10009093_27450</name>
</gene>
<dbReference type="PANTHER" id="PTHR13061:SF29">
    <property type="entry name" value="GAMMA CARBONIC ANHYDRASE-LIKE 1, MITOCHONDRIAL-RELATED"/>
    <property type="match status" value="1"/>
</dbReference>
<proteinExistence type="predicted"/>
<comment type="caution">
    <text evidence="1">The sequence shown here is derived from an EMBL/GenBank/DDBJ whole genome shotgun (WGS) entry which is preliminary data.</text>
</comment>
<dbReference type="InterPro" id="IPR001451">
    <property type="entry name" value="Hexapep"/>
</dbReference>
<reference evidence="1 2" key="1">
    <citation type="journal article" date="2019" name="Int. J. Syst. Evol. Microbiol.">
        <title>The Global Catalogue of Microorganisms (GCM) 10K type strain sequencing project: providing services to taxonomists for standard genome sequencing and annotation.</title>
        <authorList>
            <consortium name="The Broad Institute Genomics Platform"/>
            <consortium name="The Broad Institute Genome Sequencing Center for Infectious Disease"/>
            <person name="Wu L."/>
            <person name="Ma J."/>
        </authorList>
    </citation>
    <scope>NUCLEOTIDE SEQUENCE [LARGE SCALE GENOMIC DNA]</scope>
    <source>
        <strain evidence="1 2">JCM 13476</strain>
    </source>
</reference>
<dbReference type="InterPro" id="IPR050484">
    <property type="entry name" value="Transf_Hexapept/Carb_Anhydrase"/>
</dbReference>
<dbReference type="Gene3D" id="2.160.10.10">
    <property type="entry name" value="Hexapeptide repeat proteins"/>
    <property type="match status" value="1"/>
</dbReference>
<evidence type="ECO:0000313" key="1">
    <source>
        <dbReference type="EMBL" id="GAA0399454.1"/>
    </source>
</evidence>
<dbReference type="InterPro" id="IPR047324">
    <property type="entry name" value="LbH_gamma_CA-like"/>
</dbReference>
<sequence>MSVYRLGDIAPRLPAEGTYWIAPNATVLGNVIMHEGASIWFNVVVRGDTDTITIGANSNIQDGSVLHADEGMPLSIGAGVTVGHKVMLHGCEIGDNSLIGIGAVVLNGARIGKNCLIGANALVTEGKVIPDNSVVMGQPGKIVRELDAAGIETLRWSSAHYVQNWKRYAQGFAPV</sequence>
<dbReference type="SUPFAM" id="SSF51161">
    <property type="entry name" value="Trimeric LpxA-like enzymes"/>
    <property type="match status" value="1"/>
</dbReference>
<dbReference type="Pfam" id="PF00132">
    <property type="entry name" value="Hexapep"/>
    <property type="match status" value="1"/>
</dbReference>
<organism evidence="1 2">
    <name type="scientific">Brevundimonas terrae</name>
    <dbReference type="NCBI Taxonomy" id="363631"/>
    <lineage>
        <taxon>Bacteria</taxon>
        <taxon>Pseudomonadati</taxon>
        <taxon>Pseudomonadota</taxon>
        <taxon>Alphaproteobacteria</taxon>
        <taxon>Caulobacterales</taxon>
        <taxon>Caulobacteraceae</taxon>
        <taxon>Brevundimonas</taxon>
    </lineage>
</organism>
<dbReference type="EMBL" id="BAAAEJ010000010">
    <property type="protein sequence ID" value="GAA0399454.1"/>
    <property type="molecule type" value="Genomic_DNA"/>
</dbReference>
<keyword evidence="2" id="KW-1185">Reference proteome</keyword>
<protein>
    <submittedName>
        <fullName evidence="1">Gamma carbonic anhydrase family protein</fullName>
    </submittedName>
</protein>
<dbReference type="PANTHER" id="PTHR13061">
    <property type="entry name" value="DYNACTIN SUBUNIT P25"/>
    <property type="match status" value="1"/>
</dbReference>
<name>A0ABN0YLC1_9CAUL</name>
<accession>A0ABN0YLC1</accession>
<evidence type="ECO:0000313" key="2">
    <source>
        <dbReference type="Proteomes" id="UP001500791"/>
    </source>
</evidence>
<dbReference type="InterPro" id="IPR011004">
    <property type="entry name" value="Trimer_LpxA-like_sf"/>
</dbReference>
<dbReference type="RefSeq" id="WP_167179436.1">
    <property type="nucleotide sequence ID" value="NZ_BAAAEJ010000010.1"/>
</dbReference>
<dbReference type="CDD" id="cd04645">
    <property type="entry name" value="LbH_gamma_CA_like"/>
    <property type="match status" value="1"/>
</dbReference>
<dbReference type="Proteomes" id="UP001500791">
    <property type="component" value="Unassembled WGS sequence"/>
</dbReference>